<dbReference type="AlphaFoldDB" id="A0AA37XLJ8"/>
<comment type="caution">
    <text evidence="2">The sequence shown here is derived from an EMBL/GenBank/DDBJ whole genome shotgun (WGS) entry which is preliminary data.</text>
</comment>
<evidence type="ECO:0000313" key="2">
    <source>
        <dbReference type="EMBL" id="GMA73022.1"/>
    </source>
</evidence>
<evidence type="ECO:0000256" key="1">
    <source>
        <dbReference type="SAM" id="MobiDB-lite"/>
    </source>
</evidence>
<reference evidence="2 3" key="1">
    <citation type="journal article" date="2014" name="Int. J. Syst. Evol. Microbiol.">
        <title>Complete genome sequence of Corynebacterium casei LMG S-19264T (=DSM 44701T), isolated from a smear-ripened cheese.</title>
        <authorList>
            <consortium name="US DOE Joint Genome Institute (JGI-PGF)"/>
            <person name="Walter F."/>
            <person name="Albersmeier A."/>
            <person name="Kalinowski J."/>
            <person name="Ruckert C."/>
        </authorList>
    </citation>
    <scope>NUCLEOTIDE SEQUENCE [LARGE SCALE GENOMIC DNA]</scope>
    <source>
        <strain evidence="2 3">NBRC 114545</strain>
    </source>
</reference>
<dbReference type="Proteomes" id="UP001157039">
    <property type="component" value="Unassembled WGS sequence"/>
</dbReference>
<name>A0AA37XLJ8_9ENTE</name>
<gene>
    <name evidence="2" type="ORF">GCM10025885_20710</name>
</gene>
<feature type="region of interest" description="Disordered" evidence="1">
    <location>
        <begin position="1"/>
        <end position="21"/>
    </location>
</feature>
<evidence type="ECO:0008006" key="4">
    <source>
        <dbReference type="Google" id="ProtNLM"/>
    </source>
</evidence>
<organism evidence="2 3">
    <name type="scientific">Tetragenococcus osmophilus</name>
    <dbReference type="NCBI Taxonomy" id="526944"/>
    <lineage>
        <taxon>Bacteria</taxon>
        <taxon>Bacillati</taxon>
        <taxon>Bacillota</taxon>
        <taxon>Bacilli</taxon>
        <taxon>Lactobacillales</taxon>
        <taxon>Enterococcaceae</taxon>
        <taxon>Tetragenococcus</taxon>
    </lineage>
</organism>
<dbReference type="InterPro" id="IPR023165">
    <property type="entry name" value="rRNA_Ade_diMease-like_C"/>
</dbReference>
<dbReference type="EMBL" id="BSUW01000001">
    <property type="protein sequence ID" value="GMA73022.1"/>
    <property type="molecule type" value="Genomic_DNA"/>
</dbReference>
<feature type="compositionally biased region" description="Polar residues" evidence="1">
    <location>
        <begin position="1"/>
        <end position="11"/>
    </location>
</feature>
<accession>A0AA37XLJ8</accession>
<proteinExistence type="predicted"/>
<sequence>MKSWLQTSLTQAGIDPSRRGETLSLEEFAQLSNTMEENK</sequence>
<dbReference type="Gene3D" id="1.10.8.100">
    <property type="entry name" value="Ribosomal RNA adenine dimethylase-like, domain 2"/>
    <property type="match status" value="1"/>
</dbReference>
<evidence type="ECO:0000313" key="3">
    <source>
        <dbReference type="Proteomes" id="UP001157039"/>
    </source>
</evidence>
<protein>
    <recommendedName>
        <fullName evidence="4">16S rRNA (Adenine(1518)-N(6)/adenine(1519)-N(6))-dimethyltransferase</fullName>
    </recommendedName>
</protein>